<dbReference type="InterPro" id="IPR001544">
    <property type="entry name" value="Aminotrans_IV"/>
</dbReference>
<sequence length="240" mass="26966">MTIQLDKYGFPKTNGIFETIKTIDGDPISLNRHMRRALDSARDLGISMPGEESLRDELIEVLSSTSFPTGRLRICFWKESFSITHHEYEELTEPARVNFRSETVHGLSHKVFPYDDRFEILEAARDEGFDDSILFNKKNEVTETAISNLILRISEQWVTPPITSGLLPGVVRAIAIEDCGVKVRPVHISEIAEVESAFLVSSLRLAQPISYIGDMKLKIGEPSLELREQIIASSKPHSVG</sequence>
<dbReference type="PANTHER" id="PTHR42743:SF13">
    <property type="entry name" value="P-LOOP CONTAINING NUCLEOSIDE TRIPHOSPHATE HYDROLASE PROTEIN"/>
    <property type="match status" value="1"/>
</dbReference>
<dbReference type="Gene3D" id="3.20.10.10">
    <property type="entry name" value="D-amino Acid Aminotransferase, subunit A, domain 2"/>
    <property type="match status" value="1"/>
</dbReference>
<evidence type="ECO:0000256" key="1">
    <source>
        <dbReference type="ARBA" id="ARBA00009320"/>
    </source>
</evidence>
<dbReference type="InterPro" id="IPR050571">
    <property type="entry name" value="Class-IV_PLP-Dep_Aminotrnsfr"/>
</dbReference>
<dbReference type="PANTHER" id="PTHR42743">
    <property type="entry name" value="AMINO-ACID AMINOTRANSFERASE"/>
    <property type="match status" value="1"/>
</dbReference>
<accession>A0A6J5Z6U4</accession>
<gene>
    <name evidence="2" type="ORF">UFOPK4080_00566</name>
</gene>
<dbReference type="InterPro" id="IPR043131">
    <property type="entry name" value="BCAT-like_N"/>
</dbReference>
<dbReference type="EMBL" id="CAESAG010000070">
    <property type="protein sequence ID" value="CAB4336219.1"/>
    <property type="molecule type" value="Genomic_DNA"/>
</dbReference>
<evidence type="ECO:0000313" key="2">
    <source>
        <dbReference type="EMBL" id="CAB4336219.1"/>
    </source>
</evidence>
<dbReference type="InterPro" id="IPR036038">
    <property type="entry name" value="Aminotransferase-like"/>
</dbReference>
<proteinExistence type="inferred from homology"/>
<dbReference type="Pfam" id="PF01063">
    <property type="entry name" value="Aminotran_4"/>
    <property type="match status" value="1"/>
</dbReference>
<dbReference type="Gene3D" id="3.30.470.10">
    <property type="match status" value="1"/>
</dbReference>
<protein>
    <submittedName>
        <fullName evidence="2">Unannotated protein</fullName>
    </submittedName>
</protein>
<dbReference type="AlphaFoldDB" id="A0A6J5Z6U4"/>
<organism evidence="2">
    <name type="scientific">freshwater metagenome</name>
    <dbReference type="NCBI Taxonomy" id="449393"/>
    <lineage>
        <taxon>unclassified sequences</taxon>
        <taxon>metagenomes</taxon>
        <taxon>ecological metagenomes</taxon>
    </lineage>
</organism>
<dbReference type="InterPro" id="IPR043132">
    <property type="entry name" value="BCAT-like_C"/>
</dbReference>
<name>A0A6J5Z6U4_9ZZZZ</name>
<comment type="similarity">
    <text evidence="1">Belongs to the class-IV pyridoxal-phosphate-dependent aminotransferase family.</text>
</comment>
<dbReference type="SUPFAM" id="SSF56752">
    <property type="entry name" value="D-aminoacid aminotransferase-like PLP-dependent enzymes"/>
    <property type="match status" value="1"/>
</dbReference>
<dbReference type="GO" id="GO:0003824">
    <property type="term" value="F:catalytic activity"/>
    <property type="evidence" value="ECO:0007669"/>
    <property type="project" value="InterPro"/>
</dbReference>
<dbReference type="GO" id="GO:0046394">
    <property type="term" value="P:carboxylic acid biosynthetic process"/>
    <property type="evidence" value="ECO:0007669"/>
    <property type="project" value="UniProtKB-ARBA"/>
</dbReference>
<reference evidence="2" key="1">
    <citation type="submission" date="2020-05" db="EMBL/GenBank/DDBJ databases">
        <authorList>
            <person name="Chiriac C."/>
            <person name="Salcher M."/>
            <person name="Ghai R."/>
            <person name="Kavagutti S V."/>
        </authorList>
    </citation>
    <scope>NUCLEOTIDE SEQUENCE</scope>
</reference>